<keyword evidence="5 8" id="KW-1133">Transmembrane helix</keyword>
<comment type="similarity">
    <text evidence="2">Belongs to the NRAMP (TC 2.A.55) family.</text>
</comment>
<comment type="subcellular location">
    <subcellularLocation>
        <location evidence="1">Membrane</location>
        <topology evidence="1">Multi-pass membrane protein</topology>
    </subcellularLocation>
</comment>
<feature type="transmembrane region" description="Helical" evidence="8">
    <location>
        <begin position="20"/>
        <end position="40"/>
    </location>
</feature>
<dbReference type="GO" id="GO:0015086">
    <property type="term" value="F:cadmium ion transmembrane transporter activity"/>
    <property type="evidence" value="ECO:0007669"/>
    <property type="project" value="TreeGrafter"/>
</dbReference>
<dbReference type="EMBL" id="JABCRI010000002">
    <property type="protein sequence ID" value="KAF8411749.1"/>
    <property type="molecule type" value="Genomic_DNA"/>
</dbReference>
<evidence type="ECO:0000256" key="8">
    <source>
        <dbReference type="SAM" id="Phobius"/>
    </source>
</evidence>
<dbReference type="GO" id="GO:0005886">
    <property type="term" value="C:plasma membrane"/>
    <property type="evidence" value="ECO:0007669"/>
    <property type="project" value="TreeGrafter"/>
</dbReference>
<dbReference type="Proteomes" id="UP000655225">
    <property type="component" value="Unassembled WGS sequence"/>
</dbReference>
<name>A0A834ZPS1_TETSI</name>
<dbReference type="PRINTS" id="PR00447">
    <property type="entry name" value="NATRESASSCMP"/>
</dbReference>
<accession>A0A834ZPS1</accession>
<evidence type="ECO:0000256" key="5">
    <source>
        <dbReference type="ARBA" id="ARBA00022989"/>
    </source>
</evidence>
<reference evidence="9 10" key="1">
    <citation type="submission" date="2020-04" db="EMBL/GenBank/DDBJ databases">
        <title>Plant Genome Project.</title>
        <authorList>
            <person name="Zhang R.-G."/>
        </authorList>
    </citation>
    <scope>NUCLEOTIDE SEQUENCE [LARGE SCALE GENOMIC DNA]</scope>
    <source>
        <strain evidence="9">YNK0</strain>
        <tissue evidence="9">Leaf</tissue>
    </source>
</reference>
<dbReference type="InterPro" id="IPR001046">
    <property type="entry name" value="NRAMP_fam"/>
</dbReference>
<dbReference type="PANTHER" id="PTHR11706">
    <property type="entry name" value="SOLUTE CARRIER PROTEIN FAMILY 11 MEMBER"/>
    <property type="match status" value="1"/>
</dbReference>
<comment type="caution">
    <text evidence="9">The sequence shown here is derived from an EMBL/GenBank/DDBJ whole genome shotgun (WGS) entry which is preliminary data.</text>
</comment>
<protein>
    <submittedName>
        <fullName evidence="9">Uncharacterized protein</fullName>
    </submittedName>
</protein>
<dbReference type="GO" id="GO:0005384">
    <property type="term" value="F:manganese ion transmembrane transporter activity"/>
    <property type="evidence" value="ECO:0007669"/>
    <property type="project" value="TreeGrafter"/>
</dbReference>
<dbReference type="PANTHER" id="PTHR11706:SF77">
    <property type="entry name" value="METAL TRANSPORTER NRAMP5"/>
    <property type="match status" value="1"/>
</dbReference>
<dbReference type="AlphaFoldDB" id="A0A834ZPS1"/>
<evidence type="ECO:0000256" key="2">
    <source>
        <dbReference type="ARBA" id="ARBA00009965"/>
    </source>
</evidence>
<evidence type="ECO:0000256" key="6">
    <source>
        <dbReference type="ARBA" id="ARBA00023065"/>
    </source>
</evidence>
<feature type="transmembrane region" description="Helical" evidence="8">
    <location>
        <begin position="47"/>
        <end position="68"/>
    </location>
</feature>
<evidence type="ECO:0000256" key="3">
    <source>
        <dbReference type="ARBA" id="ARBA00022448"/>
    </source>
</evidence>
<proteinExistence type="inferred from homology"/>
<evidence type="ECO:0000313" key="9">
    <source>
        <dbReference type="EMBL" id="KAF8411749.1"/>
    </source>
</evidence>
<evidence type="ECO:0000313" key="10">
    <source>
        <dbReference type="Proteomes" id="UP000655225"/>
    </source>
</evidence>
<keyword evidence="10" id="KW-1185">Reference proteome</keyword>
<dbReference type="OrthoDB" id="1000207at2759"/>
<organism evidence="9 10">
    <name type="scientific">Tetracentron sinense</name>
    <name type="common">Spur-leaf</name>
    <dbReference type="NCBI Taxonomy" id="13715"/>
    <lineage>
        <taxon>Eukaryota</taxon>
        <taxon>Viridiplantae</taxon>
        <taxon>Streptophyta</taxon>
        <taxon>Embryophyta</taxon>
        <taxon>Tracheophyta</taxon>
        <taxon>Spermatophyta</taxon>
        <taxon>Magnoliopsida</taxon>
        <taxon>Trochodendrales</taxon>
        <taxon>Trochodendraceae</taxon>
        <taxon>Tetracentron</taxon>
    </lineage>
</organism>
<gene>
    <name evidence="9" type="ORF">HHK36_004307</name>
</gene>
<evidence type="ECO:0000256" key="7">
    <source>
        <dbReference type="ARBA" id="ARBA00023136"/>
    </source>
</evidence>
<keyword evidence="4 8" id="KW-0812">Transmembrane</keyword>
<keyword evidence="7 8" id="KW-0472">Membrane</keyword>
<evidence type="ECO:0000256" key="1">
    <source>
        <dbReference type="ARBA" id="ARBA00004141"/>
    </source>
</evidence>
<sequence>MMQRCFPLPSPSPCYARTTAPATACAALSLARIVVLTLCLPRRKLEMLIAVLVFVMAGCFFVKMSYVTPSTSEVMSGMFIPKLESNEATGDAIALFGALVMTHNLFLHSALVLSRKVPQPVNGINMILSFELPIALMPLVQIQQQ</sequence>
<dbReference type="Pfam" id="PF01566">
    <property type="entry name" value="Nramp"/>
    <property type="match status" value="1"/>
</dbReference>
<feature type="transmembrane region" description="Helical" evidence="8">
    <location>
        <begin position="88"/>
        <end position="107"/>
    </location>
</feature>
<evidence type="ECO:0000256" key="4">
    <source>
        <dbReference type="ARBA" id="ARBA00022692"/>
    </source>
</evidence>
<keyword evidence="3" id="KW-0813">Transport</keyword>
<dbReference type="GO" id="GO:0034755">
    <property type="term" value="P:iron ion transmembrane transport"/>
    <property type="evidence" value="ECO:0007669"/>
    <property type="project" value="TreeGrafter"/>
</dbReference>
<keyword evidence="6" id="KW-0406">Ion transport</keyword>